<sequence>MADVHDEFEKWRTVIAPFLYSKLKEFHMLGLNHLTFDDFWQFAKETMEGKKKEKPERIHEVVAHVMSLSVNDYMNKLRIDMFKDSETDMGTLFHLK</sequence>
<protein>
    <recommendedName>
        <fullName evidence="3">Post-transcriptional regulator</fullName>
    </recommendedName>
</protein>
<comment type="caution">
    <text evidence="1">The sequence shown here is derived from an EMBL/GenBank/DDBJ whole genome shotgun (WGS) entry which is preliminary data.</text>
</comment>
<gene>
    <name evidence="1" type="ORF">JOC27_000867</name>
</gene>
<evidence type="ECO:0000313" key="2">
    <source>
        <dbReference type="Proteomes" id="UP000823201"/>
    </source>
</evidence>
<organism evidence="1 2">
    <name type="scientific">Sporolactobacillus spathodeae</name>
    <dbReference type="NCBI Taxonomy" id="1465502"/>
    <lineage>
        <taxon>Bacteria</taxon>
        <taxon>Bacillati</taxon>
        <taxon>Bacillota</taxon>
        <taxon>Bacilli</taxon>
        <taxon>Bacillales</taxon>
        <taxon>Sporolactobacillaceae</taxon>
        <taxon>Sporolactobacillus</taxon>
    </lineage>
</organism>
<dbReference type="Proteomes" id="UP000823201">
    <property type="component" value="Unassembled WGS sequence"/>
</dbReference>
<proteinExistence type="predicted"/>
<keyword evidence="2" id="KW-1185">Reference proteome</keyword>
<dbReference type="InterPro" id="IPR025716">
    <property type="entry name" value="Post-transcriptional_regulator"/>
</dbReference>
<dbReference type="RefSeq" id="WP_205005759.1">
    <property type="nucleotide sequence ID" value="NZ_CBCRXA010000004.1"/>
</dbReference>
<reference evidence="1 2" key="1">
    <citation type="submission" date="2021-01" db="EMBL/GenBank/DDBJ databases">
        <title>Genomic Encyclopedia of Type Strains, Phase IV (KMG-IV): sequencing the most valuable type-strain genomes for metagenomic binning, comparative biology and taxonomic classification.</title>
        <authorList>
            <person name="Goeker M."/>
        </authorList>
    </citation>
    <scope>NUCLEOTIDE SEQUENCE [LARGE SCALE GENOMIC DNA]</scope>
    <source>
        <strain evidence="1 2">DSM 100968</strain>
    </source>
</reference>
<evidence type="ECO:0000313" key="1">
    <source>
        <dbReference type="EMBL" id="MBM7657424.1"/>
    </source>
</evidence>
<dbReference type="Pfam" id="PF13797">
    <property type="entry name" value="Post_transc_reg"/>
    <property type="match status" value="1"/>
</dbReference>
<name>A0ABS2Q6K3_9BACL</name>
<evidence type="ECO:0008006" key="3">
    <source>
        <dbReference type="Google" id="ProtNLM"/>
    </source>
</evidence>
<accession>A0ABS2Q6K3</accession>
<dbReference type="EMBL" id="JAFBEV010000005">
    <property type="protein sequence ID" value="MBM7657424.1"/>
    <property type="molecule type" value="Genomic_DNA"/>
</dbReference>